<dbReference type="PANTHER" id="PTHR10803">
    <property type="entry name" value="ARSENICAL PUMP-DRIVING ATPASE ARSENITE-TRANSLOCATING ATPASE"/>
    <property type="match status" value="1"/>
</dbReference>
<dbReference type="PANTHER" id="PTHR10803:SF26">
    <property type="entry name" value="ANION TRANSPORTER ATPASE-RELATED"/>
    <property type="match status" value="1"/>
</dbReference>
<dbReference type="InterPro" id="IPR025723">
    <property type="entry name" value="ArsA/GET3_ATPase-like"/>
</dbReference>
<dbReference type="SUPFAM" id="SSF52540">
    <property type="entry name" value="P-loop containing nucleoside triphosphate hydrolases"/>
    <property type="match status" value="1"/>
</dbReference>
<dbReference type="CDD" id="cd02035">
    <property type="entry name" value="ArsA"/>
    <property type="match status" value="1"/>
</dbReference>
<dbReference type="RefSeq" id="WP_318599749.1">
    <property type="nucleotide sequence ID" value="NZ_JAWSTH010000081.1"/>
</dbReference>
<dbReference type="EMBL" id="JAWSTH010000081">
    <property type="protein sequence ID" value="MDW5597285.1"/>
    <property type="molecule type" value="Genomic_DNA"/>
</dbReference>
<protein>
    <submittedName>
        <fullName evidence="2">ArsA-related P-loop ATPase</fullName>
    </submittedName>
</protein>
<dbReference type="Gene3D" id="3.40.50.300">
    <property type="entry name" value="P-loop containing nucleotide triphosphate hydrolases"/>
    <property type="match status" value="1"/>
</dbReference>
<evidence type="ECO:0000313" key="3">
    <source>
        <dbReference type="Proteomes" id="UP001284601"/>
    </source>
</evidence>
<dbReference type="InterPro" id="IPR027417">
    <property type="entry name" value="P-loop_NTPase"/>
</dbReference>
<evidence type="ECO:0000313" key="2">
    <source>
        <dbReference type="EMBL" id="MDW5597285.1"/>
    </source>
</evidence>
<dbReference type="InterPro" id="IPR016300">
    <property type="entry name" value="ATPase_ArsA/GET3"/>
</dbReference>
<name>A0ABU4HVN6_9ACTN</name>
<evidence type="ECO:0000259" key="1">
    <source>
        <dbReference type="Pfam" id="PF02374"/>
    </source>
</evidence>
<comment type="caution">
    <text evidence="2">The sequence shown here is derived from an EMBL/GenBank/DDBJ whole genome shotgun (WGS) entry which is preliminary data.</text>
</comment>
<gene>
    <name evidence="2" type="ORF">R7226_23255</name>
</gene>
<keyword evidence="3" id="KW-1185">Reference proteome</keyword>
<dbReference type="Proteomes" id="UP001284601">
    <property type="component" value="Unassembled WGS sequence"/>
</dbReference>
<reference evidence="3" key="1">
    <citation type="submission" date="2023-07" db="EMBL/GenBank/DDBJ databases">
        <title>Conexibacter stalactiti sp. nov., isolated from stalactites in a lava cave and emended description of the genus Conexibacter.</title>
        <authorList>
            <person name="Lee S.D."/>
        </authorList>
    </citation>
    <scope>NUCLEOTIDE SEQUENCE [LARGE SCALE GENOMIC DNA]</scope>
    <source>
        <strain evidence="3">KCTC 39840</strain>
    </source>
</reference>
<proteinExistence type="predicted"/>
<accession>A0ABU4HVN6</accession>
<organism evidence="2 3">
    <name type="scientific">Conexibacter stalactiti</name>
    <dbReference type="NCBI Taxonomy" id="1940611"/>
    <lineage>
        <taxon>Bacteria</taxon>
        <taxon>Bacillati</taxon>
        <taxon>Actinomycetota</taxon>
        <taxon>Thermoleophilia</taxon>
        <taxon>Solirubrobacterales</taxon>
        <taxon>Conexibacteraceae</taxon>
        <taxon>Conexibacter</taxon>
    </lineage>
</organism>
<sequence length="381" mass="40608">MSAPGVAGWLDGVRVCICGGSGGVGKTTTSAAIATGMAARGLKVCVVTIDPAQRLANALGLDTLGNEPHRVEPAPFAAAGAPLGDGELWALQLDAKRTFDDLIERLSPDERTREEILSNRIYRELSGAVAGSQEFTAIAKLHDLAATGEFDLLVLDTPPSRNALDFLDAPDRLTQFFEGRALQALLKPSGFGMKLFGRTSGLVLSALKRVTGVDLLTDLSTFFRLLGGLLEGFRARAEQVDALLHDPATRFLLVTSPEREPVDEAIYFHRKLKAARMAFGGGIVNRVHADQLGDEDAGELVQRLIDEAGLSRPLARRVAACFADEHALAVRDRENVAHLAQRLGASVPLLLVPHLDEDVHDAAGLVRVGAHLFADATAVAP</sequence>
<feature type="domain" description="ArsA/GET3 Anion-transporting ATPase-like" evidence="1">
    <location>
        <begin position="14"/>
        <end position="294"/>
    </location>
</feature>
<dbReference type="Pfam" id="PF02374">
    <property type="entry name" value="ArsA_ATPase"/>
    <property type="match status" value="1"/>
</dbReference>